<proteinExistence type="predicted"/>
<dbReference type="AlphaFoldDB" id="A0AAD3T5I9"/>
<evidence type="ECO:0000256" key="1">
    <source>
        <dbReference type="SAM" id="SignalP"/>
    </source>
</evidence>
<protein>
    <submittedName>
        <fullName evidence="2">Uncharacterized protein</fullName>
    </submittedName>
</protein>
<gene>
    <name evidence="2" type="ORF">Nepgr_025268</name>
</gene>
<keyword evidence="1" id="KW-0732">Signal</keyword>
<comment type="caution">
    <text evidence="2">The sequence shown here is derived from an EMBL/GenBank/DDBJ whole genome shotgun (WGS) entry which is preliminary data.</text>
</comment>
<reference evidence="2" key="1">
    <citation type="submission" date="2023-05" db="EMBL/GenBank/DDBJ databases">
        <title>Nepenthes gracilis genome sequencing.</title>
        <authorList>
            <person name="Fukushima K."/>
        </authorList>
    </citation>
    <scope>NUCLEOTIDE SEQUENCE</scope>
    <source>
        <strain evidence="2">SING2019-196</strain>
    </source>
</reference>
<feature type="chain" id="PRO_5041897028" evidence="1">
    <location>
        <begin position="28"/>
        <end position="89"/>
    </location>
</feature>
<evidence type="ECO:0000313" key="2">
    <source>
        <dbReference type="EMBL" id="GMH23425.1"/>
    </source>
</evidence>
<dbReference type="EMBL" id="BSYO01000026">
    <property type="protein sequence ID" value="GMH23425.1"/>
    <property type="molecule type" value="Genomic_DNA"/>
</dbReference>
<name>A0AAD3T5I9_NEPGR</name>
<feature type="signal peptide" evidence="1">
    <location>
        <begin position="1"/>
        <end position="27"/>
    </location>
</feature>
<dbReference type="Proteomes" id="UP001279734">
    <property type="component" value="Unassembled WGS sequence"/>
</dbReference>
<accession>A0AAD3T5I9</accession>
<organism evidence="2 3">
    <name type="scientific">Nepenthes gracilis</name>
    <name type="common">Slender pitcher plant</name>
    <dbReference type="NCBI Taxonomy" id="150966"/>
    <lineage>
        <taxon>Eukaryota</taxon>
        <taxon>Viridiplantae</taxon>
        <taxon>Streptophyta</taxon>
        <taxon>Embryophyta</taxon>
        <taxon>Tracheophyta</taxon>
        <taxon>Spermatophyta</taxon>
        <taxon>Magnoliopsida</taxon>
        <taxon>eudicotyledons</taxon>
        <taxon>Gunneridae</taxon>
        <taxon>Pentapetalae</taxon>
        <taxon>Caryophyllales</taxon>
        <taxon>Nepenthaceae</taxon>
        <taxon>Nepenthes</taxon>
    </lineage>
</organism>
<sequence length="89" mass="9603">MAIPRTKLIASALVFLFLMGGFSTAFASPPKANYNCKSSLRKMIPKAQEECEDLVNNDMKLAQLRRSLVTGPVQGMPSPQANVDPGVGH</sequence>
<keyword evidence="3" id="KW-1185">Reference proteome</keyword>
<evidence type="ECO:0000313" key="3">
    <source>
        <dbReference type="Proteomes" id="UP001279734"/>
    </source>
</evidence>